<dbReference type="AlphaFoldDB" id="A0A4Z2IXK4"/>
<comment type="caution">
    <text evidence="1">The sequence shown here is derived from an EMBL/GenBank/DDBJ whole genome shotgun (WGS) entry which is preliminary data.</text>
</comment>
<keyword evidence="2" id="KW-1185">Reference proteome</keyword>
<accession>A0A4Z2IXK4</accession>
<evidence type="ECO:0000313" key="2">
    <source>
        <dbReference type="Proteomes" id="UP000314294"/>
    </source>
</evidence>
<sequence length="163" mass="17403">MYTHLIIEPVEVAEGLQVFAQLSIRADGEGAAVGVAALLGSVSRDHVWIPGLLDVHTGLGRLLELWLDIPVGLGVLLGPSEVPPTADLEGEDNCSSLRLVVRKLVLMRKTFVISKQIRKVADGLISFCSEDLEEEGEDVDDIKPVSGALLSVLINKVVLAVSS</sequence>
<protein>
    <submittedName>
        <fullName evidence="1">Uncharacterized protein</fullName>
    </submittedName>
</protein>
<dbReference type="EMBL" id="SRLO01000039">
    <property type="protein sequence ID" value="TNN82497.1"/>
    <property type="molecule type" value="Genomic_DNA"/>
</dbReference>
<organism evidence="1 2">
    <name type="scientific">Liparis tanakae</name>
    <name type="common">Tanaka's snailfish</name>
    <dbReference type="NCBI Taxonomy" id="230148"/>
    <lineage>
        <taxon>Eukaryota</taxon>
        <taxon>Metazoa</taxon>
        <taxon>Chordata</taxon>
        <taxon>Craniata</taxon>
        <taxon>Vertebrata</taxon>
        <taxon>Euteleostomi</taxon>
        <taxon>Actinopterygii</taxon>
        <taxon>Neopterygii</taxon>
        <taxon>Teleostei</taxon>
        <taxon>Neoteleostei</taxon>
        <taxon>Acanthomorphata</taxon>
        <taxon>Eupercaria</taxon>
        <taxon>Perciformes</taxon>
        <taxon>Cottioidei</taxon>
        <taxon>Cottales</taxon>
        <taxon>Liparidae</taxon>
        <taxon>Liparis</taxon>
    </lineage>
</organism>
<proteinExistence type="predicted"/>
<name>A0A4Z2IXK4_9TELE</name>
<reference evidence="1 2" key="1">
    <citation type="submission" date="2019-03" db="EMBL/GenBank/DDBJ databases">
        <title>First draft genome of Liparis tanakae, snailfish: a comprehensive survey of snailfish specific genes.</title>
        <authorList>
            <person name="Kim W."/>
            <person name="Song I."/>
            <person name="Jeong J.-H."/>
            <person name="Kim D."/>
            <person name="Kim S."/>
            <person name="Ryu S."/>
            <person name="Song J.Y."/>
            <person name="Lee S.K."/>
        </authorList>
    </citation>
    <scope>NUCLEOTIDE SEQUENCE [LARGE SCALE GENOMIC DNA]</scope>
    <source>
        <tissue evidence="1">Muscle</tissue>
    </source>
</reference>
<evidence type="ECO:0000313" key="1">
    <source>
        <dbReference type="EMBL" id="TNN82497.1"/>
    </source>
</evidence>
<dbReference type="Proteomes" id="UP000314294">
    <property type="component" value="Unassembled WGS sequence"/>
</dbReference>
<gene>
    <name evidence="1" type="ORF">EYF80_007332</name>
</gene>